<evidence type="ECO:0000256" key="1">
    <source>
        <dbReference type="SAM" id="MobiDB-lite"/>
    </source>
</evidence>
<accession>A0A0A9CW23</accession>
<feature type="compositionally biased region" description="Basic and acidic residues" evidence="1">
    <location>
        <begin position="1"/>
        <end position="13"/>
    </location>
</feature>
<dbReference type="AlphaFoldDB" id="A0A0A9CW23"/>
<organism evidence="2">
    <name type="scientific">Arundo donax</name>
    <name type="common">Giant reed</name>
    <name type="synonym">Donax arundinaceus</name>
    <dbReference type="NCBI Taxonomy" id="35708"/>
    <lineage>
        <taxon>Eukaryota</taxon>
        <taxon>Viridiplantae</taxon>
        <taxon>Streptophyta</taxon>
        <taxon>Embryophyta</taxon>
        <taxon>Tracheophyta</taxon>
        <taxon>Spermatophyta</taxon>
        <taxon>Magnoliopsida</taxon>
        <taxon>Liliopsida</taxon>
        <taxon>Poales</taxon>
        <taxon>Poaceae</taxon>
        <taxon>PACMAD clade</taxon>
        <taxon>Arundinoideae</taxon>
        <taxon>Arundineae</taxon>
        <taxon>Arundo</taxon>
    </lineage>
</organism>
<feature type="region of interest" description="Disordered" evidence="1">
    <location>
        <begin position="1"/>
        <end position="135"/>
    </location>
</feature>
<feature type="compositionally biased region" description="Basic and acidic residues" evidence="1">
    <location>
        <begin position="90"/>
        <end position="126"/>
    </location>
</feature>
<dbReference type="EMBL" id="GBRH01222208">
    <property type="protein sequence ID" value="JAD75687.1"/>
    <property type="molecule type" value="Transcribed_RNA"/>
</dbReference>
<proteinExistence type="predicted"/>
<feature type="compositionally biased region" description="Acidic residues" evidence="1">
    <location>
        <begin position="63"/>
        <end position="73"/>
    </location>
</feature>
<reference evidence="2" key="2">
    <citation type="journal article" date="2015" name="Data Brief">
        <title>Shoot transcriptome of the giant reed, Arundo donax.</title>
        <authorList>
            <person name="Barrero R.A."/>
            <person name="Guerrero F.D."/>
            <person name="Moolhuijzen P."/>
            <person name="Goolsby J.A."/>
            <person name="Tidwell J."/>
            <person name="Bellgard S.E."/>
            <person name="Bellgard M.I."/>
        </authorList>
    </citation>
    <scope>NUCLEOTIDE SEQUENCE</scope>
    <source>
        <tissue evidence="2">Shoot tissue taken approximately 20 cm above the soil surface</tissue>
    </source>
</reference>
<name>A0A0A9CW23_ARUDO</name>
<evidence type="ECO:0000313" key="2">
    <source>
        <dbReference type="EMBL" id="JAD75687.1"/>
    </source>
</evidence>
<reference evidence="2" key="1">
    <citation type="submission" date="2014-09" db="EMBL/GenBank/DDBJ databases">
        <authorList>
            <person name="Magalhaes I.L.F."/>
            <person name="Oliveira U."/>
            <person name="Santos F.R."/>
            <person name="Vidigal T.H.D.A."/>
            <person name="Brescovit A.D."/>
            <person name="Santos A.J."/>
        </authorList>
    </citation>
    <scope>NUCLEOTIDE SEQUENCE</scope>
    <source>
        <tissue evidence="2">Shoot tissue taken approximately 20 cm above the soil surface</tissue>
    </source>
</reference>
<protein>
    <submittedName>
        <fullName evidence="2">Uncharacterized protein</fullName>
    </submittedName>
</protein>
<feature type="compositionally biased region" description="Basic and acidic residues" evidence="1">
    <location>
        <begin position="34"/>
        <end position="62"/>
    </location>
</feature>
<sequence>MECRADRLDDRDNIGAIGETAEAEQPLELLQPDHNGRARHEPHDGRVRQEIHQKSQPEQSERDLEDAGEEGDGEDQRPVGHRVGGGVDDLLDHRRQQQRDDGDGADGDLPRRPHDGVDQGWHDTRVKTVLRVQLG</sequence>